<feature type="transmembrane region" description="Helical" evidence="2">
    <location>
        <begin position="437"/>
        <end position="460"/>
    </location>
</feature>
<gene>
    <name evidence="4" type="ORF">BP5796_06982</name>
</gene>
<name>A0A3D8RQT2_9HELO</name>
<evidence type="ECO:0000256" key="1">
    <source>
        <dbReference type="ARBA" id="ARBA00007447"/>
    </source>
</evidence>
<keyword evidence="2" id="KW-0472">Membrane</keyword>
<proteinExistence type="inferred from homology"/>
<protein>
    <recommendedName>
        <fullName evidence="3">Peptidase A1 domain-containing protein</fullName>
    </recommendedName>
</protein>
<sequence>MALQPRSSATPVPFSFAPSQAWEGNDGPWSTFVIRVGTPEQVFHVLISTIGQETWVPVPEGCLDTDPSNCGALRGVMPFQNQASSGFQINASSTWVPVNLFELGLEDHLNYTGNGEYGFDTVGLQLPQSGGVSLEHQVVAGTPFKDFYLGVFSLGPKPTNFTNFDNPQPSFMWTLRNQSIIPSLSWGYTAGAPYRLKKVLGSLTLGGYDASRFTPNSLNLTFSADDSKPLTVGLQAIQAVNTFGGVMSLLPSGILTVVDSTVPEIVSHVDFFDGASTLLNQKRRGRLESEWLPVSACTVFETAFGLNYDPHTDRYLVNETTRERLLALRPVVTFVIGNTVTGGKSITIDFPYAAFDLQADYPIYPNATNYFPLRRAANDTQYTLGRTFLQEAYVIADYERSNFSVSQCIFEENNPERIIAIYPPVAEKSKSGLPRSAMIGIIVAVVVFIMILATCFFICIRIKKKKKKTKKQIGDISAYTEMAAKHDSAISELMAEQMRAKHASEVSEMMGQDMRHELIAMESPMELQGSPVPLYNGRHV</sequence>
<dbReference type="InterPro" id="IPR021109">
    <property type="entry name" value="Peptidase_aspartic_dom_sf"/>
</dbReference>
<feature type="domain" description="Peptidase A1" evidence="3">
    <location>
        <begin position="30"/>
        <end position="406"/>
    </location>
</feature>
<dbReference type="GO" id="GO:0004190">
    <property type="term" value="F:aspartic-type endopeptidase activity"/>
    <property type="evidence" value="ECO:0007669"/>
    <property type="project" value="InterPro"/>
</dbReference>
<organism evidence="4 5">
    <name type="scientific">Coleophoma crateriformis</name>
    <dbReference type="NCBI Taxonomy" id="565419"/>
    <lineage>
        <taxon>Eukaryota</taxon>
        <taxon>Fungi</taxon>
        <taxon>Dikarya</taxon>
        <taxon>Ascomycota</taxon>
        <taxon>Pezizomycotina</taxon>
        <taxon>Leotiomycetes</taxon>
        <taxon>Helotiales</taxon>
        <taxon>Dermateaceae</taxon>
        <taxon>Coleophoma</taxon>
    </lineage>
</organism>
<dbReference type="PROSITE" id="PS51767">
    <property type="entry name" value="PEPTIDASE_A1"/>
    <property type="match status" value="1"/>
</dbReference>
<dbReference type="InterPro" id="IPR033121">
    <property type="entry name" value="PEPTIDASE_A1"/>
</dbReference>
<evidence type="ECO:0000313" key="5">
    <source>
        <dbReference type="Proteomes" id="UP000256328"/>
    </source>
</evidence>
<dbReference type="InterPro" id="IPR001461">
    <property type="entry name" value="Aspartic_peptidase_A1"/>
</dbReference>
<dbReference type="Proteomes" id="UP000256328">
    <property type="component" value="Unassembled WGS sequence"/>
</dbReference>
<accession>A0A3D8RQT2</accession>
<dbReference type="Gene3D" id="2.40.70.10">
    <property type="entry name" value="Acid Proteases"/>
    <property type="match status" value="2"/>
</dbReference>
<keyword evidence="2" id="KW-0812">Transmembrane</keyword>
<evidence type="ECO:0000313" key="4">
    <source>
        <dbReference type="EMBL" id="RDW76161.1"/>
    </source>
</evidence>
<dbReference type="AlphaFoldDB" id="A0A3D8RQT2"/>
<comment type="caution">
    <text evidence="4">The sequence shown here is derived from an EMBL/GenBank/DDBJ whole genome shotgun (WGS) entry which is preliminary data.</text>
</comment>
<reference evidence="4 5" key="1">
    <citation type="journal article" date="2018" name="IMA Fungus">
        <title>IMA Genome-F 9: Draft genome sequence of Annulohypoxylon stygium, Aspergillus mulundensis, Berkeleyomyces basicola (syn. Thielaviopsis basicola), Ceratocystis smalleyi, two Cercospora beticola strains, Coleophoma cylindrospora, Fusarium fracticaudum, Phialophora cf. hyalina, and Morchella septimelata.</title>
        <authorList>
            <person name="Wingfield B.D."/>
            <person name="Bills G.F."/>
            <person name="Dong Y."/>
            <person name="Huang W."/>
            <person name="Nel W.J."/>
            <person name="Swalarsk-Parry B.S."/>
            <person name="Vaghefi N."/>
            <person name="Wilken P.M."/>
            <person name="An Z."/>
            <person name="de Beer Z.W."/>
            <person name="De Vos L."/>
            <person name="Chen L."/>
            <person name="Duong T.A."/>
            <person name="Gao Y."/>
            <person name="Hammerbacher A."/>
            <person name="Kikkert J.R."/>
            <person name="Li Y."/>
            <person name="Li H."/>
            <person name="Li K."/>
            <person name="Li Q."/>
            <person name="Liu X."/>
            <person name="Ma X."/>
            <person name="Naidoo K."/>
            <person name="Pethybridge S.J."/>
            <person name="Sun J."/>
            <person name="Steenkamp E.T."/>
            <person name="van der Nest M.A."/>
            <person name="van Wyk S."/>
            <person name="Wingfield M.J."/>
            <person name="Xiong C."/>
            <person name="Yue Q."/>
            <person name="Zhang X."/>
        </authorList>
    </citation>
    <scope>NUCLEOTIDE SEQUENCE [LARGE SCALE GENOMIC DNA]</scope>
    <source>
        <strain evidence="4 5">BP5796</strain>
    </source>
</reference>
<dbReference type="Pfam" id="PF00026">
    <property type="entry name" value="Asp"/>
    <property type="match status" value="1"/>
</dbReference>
<dbReference type="GO" id="GO:0006508">
    <property type="term" value="P:proteolysis"/>
    <property type="evidence" value="ECO:0007669"/>
    <property type="project" value="InterPro"/>
</dbReference>
<keyword evidence="2" id="KW-1133">Transmembrane helix</keyword>
<dbReference type="SUPFAM" id="SSF50630">
    <property type="entry name" value="Acid proteases"/>
    <property type="match status" value="1"/>
</dbReference>
<evidence type="ECO:0000259" key="3">
    <source>
        <dbReference type="PROSITE" id="PS51767"/>
    </source>
</evidence>
<dbReference type="EMBL" id="PDLN01000009">
    <property type="protein sequence ID" value="RDW76161.1"/>
    <property type="molecule type" value="Genomic_DNA"/>
</dbReference>
<comment type="similarity">
    <text evidence="1">Belongs to the peptidase A1 family.</text>
</comment>
<dbReference type="OrthoDB" id="4074350at2759"/>
<dbReference type="PRINTS" id="PR00792">
    <property type="entry name" value="PEPSIN"/>
</dbReference>
<keyword evidence="5" id="KW-1185">Reference proteome</keyword>
<evidence type="ECO:0000256" key="2">
    <source>
        <dbReference type="SAM" id="Phobius"/>
    </source>
</evidence>